<organism evidence="1 2">
    <name type="scientific">Caerostris extrusa</name>
    <name type="common">Bark spider</name>
    <name type="synonym">Caerostris bankana</name>
    <dbReference type="NCBI Taxonomy" id="172846"/>
    <lineage>
        <taxon>Eukaryota</taxon>
        <taxon>Metazoa</taxon>
        <taxon>Ecdysozoa</taxon>
        <taxon>Arthropoda</taxon>
        <taxon>Chelicerata</taxon>
        <taxon>Arachnida</taxon>
        <taxon>Araneae</taxon>
        <taxon>Araneomorphae</taxon>
        <taxon>Entelegynae</taxon>
        <taxon>Araneoidea</taxon>
        <taxon>Araneidae</taxon>
        <taxon>Caerostris</taxon>
    </lineage>
</organism>
<keyword evidence="2" id="KW-1185">Reference proteome</keyword>
<comment type="caution">
    <text evidence="1">The sequence shown here is derived from an EMBL/GenBank/DDBJ whole genome shotgun (WGS) entry which is preliminary data.</text>
</comment>
<accession>A0AAV4XXQ2</accession>
<sequence>MSTTPTEDKRLRDEDHRFCVIPCTFHCECDRRRKLQRPPPLDLEGLWLVLNISGHAYCFSRASSFLHLLRIKIGPHSTALNPLSSPSPRAALSPDAVFCFTARWLGLRK</sequence>
<dbReference type="EMBL" id="BPLR01000999">
    <property type="protein sequence ID" value="GIY99068.1"/>
    <property type="molecule type" value="Genomic_DNA"/>
</dbReference>
<gene>
    <name evidence="1" type="ORF">CEXT_703131</name>
</gene>
<reference evidence="1 2" key="1">
    <citation type="submission" date="2021-06" db="EMBL/GenBank/DDBJ databases">
        <title>Caerostris extrusa draft genome.</title>
        <authorList>
            <person name="Kono N."/>
            <person name="Arakawa K."/>
        </authorList>
    </citation>
    <scope>NUCLEOTIDE SEQUENCE [LARGE SCALE GENOMIC DNA]</scope>
</reference>
<evidence type="ECO:0000313" key="2">
    <source>
        <dbReference type="Proteomes" id="UP001054945"/>
    </source>
</evidence>
<dbReference type="AlphaFoldDB" id="A0AAV4XXQ2"/>
<proteinExistence type="predicted"/>
<dbReference type="Proteomes" id="UP001054945">
    <property type="component" value="Unassembled WGS sequence"/>
</dbReference>
<evidence type="ECO:0000313" key="1">
    <source>
        <dbReference type="EMBL" id="GIY99068.1"/>
    </source>
</evidence>
<name>A0AAV4XXQ2_CAEEX</name>
<protein>
    <submittedName>
        <fullName evidence="1">Uncharacterized protein</fullName>
    </submittedName>
</protein>